<dbReference type="EMBL" id="VLTL01000188">
    <property type="protein sequence ID" value="KAA0154636.1"/>
    <property type="molecule type" value="Genomic_DNA"/>
</dbReference>
<feature type="domain" description="Zn-dependent metallo-hydrolase RNA specificity" evidence="1">
    <location>
        <begin position="22"/>
        <end position="61"/>
    </location>
</feature>
<dbReference type="SUPFAM" id="SSF56281">
    <property type="entry name" value="Metallo-hydrolase/oxidoreductase"/>
    <property type="match status" value="1"/>
</dbReference>
<evidence type="ECO:0000313" key="4">
    <source>
        <dbReference type="Proteomes" id="UP000322899"/>
    </source>
</evidence>
<organism evidence="2 5">
    <name type="scientific">Cafeteria roenbergensis</name>
    <name type="common">Marine flagellate</name>
    <dbReference type="NCBI Taxonomy" id="33653"/>
    <lineage>
        <taxon>Eukaryota</taxon>
        <taxon>Sar</taxon>
        <taxon>Stramenopiles</taxon>
        <taxon>Bigyra</taxon>
        <taxon>Opalozoa</taxon>
        <taxon>Bicosoecida</taxon>
        <taxon>Cafeteriaceae</taxon>
        <taxon>Cafeteria</taxon>
    </lineage>
</organism>
<evidence type="ECO:0000259" key="1">
    <source>
        <dbReference type="Pfam" id="PF07521"/>
    </source>
</evidence>
<dbReference type="Gene3D" id="3.40.50.10890">
    <property type="match status" value="1"/>
</dbReference>
<dbReference type="Proteomes" id="UP000322899">
    <property type="component" value="Unassembled WGS sequence"/>
</dbReference>
<dbReference type="Gene3D" id="3.60.15.10">
    <property type="entry name" value="Ribonuclease Z/Hydroxyacylglutathione hydrolase-like"/>
    <property type="match status" value="1"/>
</dbReference>
<accession>A0A5A8CNG1</accession>
<dbReference type="Pfam" id="PF07521">
    <property type="entry name" value="RMMBL"/>
    <property type="match status" value="1"/>
</dbReference>
<dbReference type="EMBL" id="VLTO01000014">
    <property type="protein sequence ID" value="KAA0175342.1"/>
    <property type="molecule type" value="Genomic_DNA"/>
</dbReference>
<reference evidence="4 5" key="1">
    <citation type="submission" date="2019-07" db="EMBL/GenBank/DDBJ databases">
        <title>Genomes of Cafeteria roenbergensis.</title>
        <authorList>
            <person name="Fischer M.G."/>
            <person name="Hackl T."/>
            <person name="Roman M."/>
        </authorList>
    </citation>
    <scope>NUCLEOTIDE SEQUENCE [LARGE SCALE GENOMIC DNA]</scope>
    <source>
        <strain evidence="3 4">E4-10P</strain>
        <strain evidence="2 5">RCC970-E3</strain>
    </source>
</reference>
<name>A0A5A8CNG1_CAFRO</name>
<protein>
    <recommendedName>
        <fullName evidence="1">Zn-dependent metallo-hydrolase RNA specificity domain-containing protein</fullName>
    </recommendedName>
</protein>
<dbReference type="InterPro" id="IPR011108">
    <property type="entry name" value="RMMBL"/>
</dbReference>
<sequence length="146" mass="15181">MQDGALAVELPAAGPGQARQRLRVRCRVETVSLSAHADGDELVAMCDRLRPRAGVVLVHGTETGAGERGGLSDTAVLSSARLALQTRLRVPVYDPPDMVAVQVALPIRATLAGARPAVAAAPAAAQLLEDPFEAVARTMEALRALS</sequence>
<dbReference type="Proteomes" id="UP000324907">
    <property type="component" value="Unassembled WGS sequence"/>
</dbReference>
<dbReference type="AlphaFoldDB" id="A0A5A8CNG1"/>
<comment type="caution">
    <text evidence="2">The sequence shown here is derived from an EMBL/GenBank/DDBJ whole genome shotgun (WGS) entry which is preliminary data.</text>
</comment>
<gene>
    <name evidence="3" type="ORF">FNF27_03045</name>
    <name evidence="2" type="ORF">FNF28_06812</name>
</gene>
<proteinExistence type="predicted"/>
<dbReference type="InterPro" id="IPR036866">
    <property type="entry name" value="RibonucZ/Hydroxyglut_hydro"/>
</dbReference>
<evidence type="ECO:0000313" key="3">
    <source>
        <dbReference type="EMBL" id="KAA0175342.1"/>
    </source>
</evidence>
<evidence type="ECO:0000313" key="2">
    <source>
        <dbReference type="EMBL" id="KAA0154636.1"/>
    </source>
</evidence>
<evidence type="ECO:0000313" key="5">
    <source>
        <dbReference type="Proteomes" id="UP000324907"/>
    </source>
</evidence>